<dbReference type="Proteomes" id="UP001596528">
    <property type="component" value="Unassembled WGS sequence"/>
</dbReference>
<dbReference type="InterPro" id="IPR001173">
    <property type="entry name" value="Glyco_trans_2-like"/>
</dbReference>
<dbReference type="CDD" id="cd00761">
    <property type="entry name" value="Glyco_tranf_GTA_type"/>
    <property type="match status" value="1"/>
</dbReference>
<dbReference type="EMBL" id="JBHTGQ010000023">
    <property type="protein sequence ID" value="MFC7750315.1"/>
    <property type="molecule type" value="Genomic_DNA"/>
</dbReference>
<evidence type="ECO:0000259" key="1">
    <source>
        <dbReference type="Pfam" id="PF00535"/>
    </source>
</evidence>
<evidence type="ECO:0000313" key="2">
    <source>
        <dbReference type="EMBL" id="MFC7750315.1"/>
    </source>
</evidence>
<keyword evidence="3" id="KW-1185">Reference proteome</keyword>
<protein>
    <submittedName>
        <fullName evidence="2">Glycosyltransferase family 2 protein</fullName>
    </submittedName>
</protein>
<feature type="domain" description="Glycosyltransferase 2-like" evidence="1">
    <location>
        <begin position="11"/>
        <end position="135"/>
    </location>
</feature>
<organism evidence="2 3">
    <name type="scientific">Paenibacillus thermoaerophilus</name>
    <dbReference type="NCBI Taxonomy" id="1215385"/>
    <lineage>
        <taxon>Bacteria</taxon>
        <taxon>Bacillati</taxon>
        <taxon>Bacillota</taxon>
        <taxon>Bacilli</taxon>
        <taxon>Bacillales</taxon>
        <taxon>Paenibacillaceae</taxon>
        <taxon>Paenibacillus</taxon>
    </lineage>
</organism>
<evidence type="ECO:0000313" key="3">
    <source>
        <dbReference type="Proteomes" id="UP001596528"/>
    </source>
</evidence>
<reference evidence="3" key="1">
    <citation type="journal article" date="2019" name="Int. J. Syst. Evol. Microbiol.">
        <title>The Global Catalogue of Microorganisms (GCM) 10K type strain sequencing project: providing services to taxonomists for standard genome sequencing and annotation.</title>
        <authorList>
            <consortium name="The Broad Institute Genomics Platform"/>
            <consortium name="The Broad Institute Genome Sequencing Center for Infectious Disease"/>
            <person name="Wu L."/>
            <person name="Ma J."/>
        </authorList>
    </citation>
    <scope>NUCLEOTIDE SEQUENCE [LARGE SCALE GENOMIC DNA]</scope>
    <source>
        <strain evidence="3">JCM 18657</strain>
    </source>
</reference>
<dbReference type="RefSeq" id="WP_138788068.1">
    <property type="nucleotide sequence ID" value="NZ_JBHTGQ010000023.1"/>
</dbReference>
<accession>A0ABW2V4G8</accession>
<dbReference type="SUPFAM" id="SSF53448">
    <property type="entry name" value="Nucleotide-diphospho-sugar transferases"/>
    <property type="match status" value="1"/>
</dbReference>
<dbReference type="Gene3D" id="3.90.550.10">
    <property type="entry name" value="Spore Coat Polysaccharide Biosynthesis Protein SpsA, Chain A"/>
    <property type="match status" value="1"/>
</dbReference>
<gene>
    <name evidence="2" type="ORF">ACFQWB_10290</name>
</gene>
<dbReference type="InterPro" id="IPR029044">
    <property type="entry name" value="Nucleotide-diphossugar_trans"/>
</dbReference>
<dbReference type="Pfam" id="PF00535">
    <property type="entry name" value="Glycos_transf_2"/>
    <property type="match status" value="1"/>
</dbReference>
<proteinExistence type="predicted"/>
<comment type="caution">
    <text evidence="2">The sequence shown here is derived from an EMBL/GenBank/DDBJ whole genome shotgun (WGS) entry which is preliminary data.</text>
</comment>
<sequence length="240" mass="28184">MNSAEKNGVTIVTATMRPPYIDNVFRNYARQKWKPKELIIVLNKSGMRISRYRKFAARYPNVRVFRLPERNSLGQCLNFAAKQAKYPYIAKFDDDDYYGPAYIPEAMSRFSRQKADLVGKHSFFFYFPHLKVLALRVRAFHPYSGRNRIAGATIMFHKRVMRKVQFSRVRQGSDVKFVEACLREGFKLSGTSPYHFAAIRRANRLSHTWKVSERELLAGKSMRLIKTEHFEKYVNRQVLL</sequence>
<name>A0ABW2V4G8_9BACL</name>